<evidence type="ECO:0000256" key="10">
    <source>
        <dbReference type="SAM" id="Phobius"/>
    </source>
</evidence>
<feature type="transmembrane region" description="Helical" evidence="10">
    <location>
        <begin position="411"/>
        <end position="430"/>
    </location>
</feature>
<dbReference type="PANTHER" id="PTHR43302">
    <property type="entry name" value="TRANSPORTER ARSB-RELATED"/>
    <property type="match status" value="1"/>
</dbReference>
<evidence type="ECO:0000256" key="4">
    <source>
        <dbReference type="ARBA" id="ARBA00022475"/>
    </source>
</evidence>
<keyword evidence="8" id="KW-0597">Phosphoprotein</keyword>
<accession>A0A5P6PEE8</accession>
<proteinExistence type="inferred from homology"/>
<feature type="transmembrane region" description="Helical" evidence="10">
    <location>
        <begin position="387"/>
        <end position="404"/>
    </location>
</feature>
<feature type="transmembrane region" description="Helical" evidence="10">
    <location>
        <begin position="146"/>
        <end position="164"/>
    </location>
</feature>
<dbReference type="InterPro" id="IPR001789">
    <property type="entry name" value="Sig_transdc_resp-reg_receiver"/>
</dbReference>
<dbReference type="KEGG" id="bbet:F8237_29960"/>
<evidence type="ECO:0000256" key="2">
    <source>
        <dbReference type="ARBA" id="ARBA00009843"/>
    </source>
</evidence>
<dbReference type="SUPFAM" id="SSF52172">
    <property type="entry name" value="CheY-like"/>
    <property type="match status" value="1"/>
</dbReference>
<feature type="transmembrane region" description="Helical" evidence="10">
    <location>
        <begin position="317"/>
        <end position="335"/>
    </location>
</feature>
<evidence type="ECO:0000256" key="6">
    <source>
        <dbReference type="ARBA" id="ARBA00022989"/>
    </source>
</evidence>
<keyword evidence="4" id="KW-1003">Cell membrane</keyword>
<dbReference type="PRINTS" id="PR00758">
    <property type="entry name" value="ARSENICPUMP"/>
</dbReference>
<dbReference type="PANTHER" id="PTHR43302:SF5">
    <property type="entry name" value="TRANSPORTER ARSB-RELATED"/>
    <property type="match status" value="1"/>
</dbReference>
<gene>
    <name evidence="12" type="ORF">F8237_29960</name>
</gene>
<organism evidence="12 13">
    <name type="scientific">Bradyrhizobium betae</name>
    <dbReference type="NCBI Taxonomy" id="244734"/>
    <lineage>
        <taxon>Bacteria</taxon>
        <taxon>Pseudomonadati</taxon>
        <taxon>Pseudomonadota</taxon>
        <taxon>Alphaproteobacteria</taxon>
        <taxon>Hyphomicrobiales</taxon>
        <taxon>Nitrobacteraceae</taxon>
        <taxon>Bradyrhizobium</taxon>
    </lineage>
</organism>
<feature type="transmembrane region" description="Helical" evidence="10">
    <location>
        <begin position="240"/>
        <end position="266"/>
    </location>
</feature>
<feature type="domain" description="Response regulatory" evidence="11">
    <location>
        <begin position="3"/>
        <end position="117"/>
    </location>
</feature>
<dbReference type="GO" id="GO:0000160">
    <property type="term" value="P:phosphorelay signal transduction system"/>
    <property type="evidence" value="ECO:0007669"/>
    <property type="project" value="InterPro"/>
</dbReference>
<reference evidence="13" key="1">
    <citation type="submission" date="2019-10" db="EMBL/GenBank/DDBJ databases">
        <title>Complete Genome Sequence of Bradyrhizobium betae type strain PL7HG1T.</title>
        <authorList>
            <person name="Bromfield E.S.P."/>
            <person name="Cloutier S."/>
        </authorList>
    </citation>
    <scope>NUCLEOTIDE SEQUENCE [LARGE SCALE GENOMIC DNA]</scope>
    <source>
        <strain evidence="13">PL7HG1</strain>
    </source>
</reference>
<evidence type="ECO:0000256" key="8">
    <source>
        <dbReference type="PROSITE-ProRule" id="PRU00169"/>
    </source>
</evidence>
<dbReference type="CDD" id="cd00156">
    <property type="entry name" value="REC"/>
    <property type="match status" value="1"/>
</dbReference>
<sequence>MATVLIVDDDAALREGLAEALADLGHSPRLAASGREGLAALDGEVDVVLLDLRMPGGMDGIEVLRRIRTRTDAPPVVVLTAFASAANTIEAMRLGAFDHLSKPNCPKRGKSRMAVRARGGRQRRPHPLSLPNESVSRGLIVPSDAIWAWSIIVAATAGVIIRPFRFPEAIWAVLGAAALVLLGFLPWQEALVGIEKGVDVYLFLIGMMLIAELARLEGLFDYLAALAVEYAAGSPQRLFLLIYIVGTVVTVLLSNDATAIVLTPAVYAATRAAGAKPLPYLFVCAFIANAASFVLPISNPANLVVFGARMPQLTEWLRLFALPSAASILLTYIVLRLTQHRALKEETIARSVPHPKLGRGGKLTALGIVAIGVVLVTASALDKQLGLPTFICGVATAAIVLLISRQSPLPVLRGVSWSVLPLVGGLFVMVETLVKTGVIGQLSALLHQAVAQSVTKAAWSVGLATAIADNIANNLPVGLVAGSVAASDHLPAPVVSAILIGVDLGPNLSVTGSLATILWLVALRREKIEVGAWPFLKLGMLVTPPALIGALAAAIR</sequence>
<protein>
    <submittedName>
        <fullName evidence="12">Response regulator</fullName>
    </submittedName>
</protein>
<keyword evidence="6 10" id="KW-1133">Transmembrane helix</keyword>
<keyword evidence="7 10" id="KW-0472">Membrane</keyword>
<evidence type="ECO:0000256" key="7">
    <source>
        <dbReference type="ARBA" id="ARBA00023136"/>
    </source>
</evidence>
<dbReference type="EMBL" id="CP044543">
    <property type="protein sequence ID" value="QFI76254.1"/>
    <property type="molecule type" value="Genomic_DNA"/>
</dbReference>
<dbReference type="CDD" id="cd01118">
    <property type="entry name" value="ArsB_permease"/>
    <property type="match status" value="1"/>
</dbReference>
<evidence type="ECO:0000259" key="11">
    <source>
        <dbReference type="PROSITE" id="PS50110"/>
    </source>
</evidence>
<name>A0A5P6PEE8_9BRAD</name>
<evidence type="ECO:0000256" key="3">
    <source>
        <dbReference type="ARBA" id="ARBA00022448"/>
    </source>
</evidence>
<dbReference type="PROSITE" id="PS50110">
    <property type="entry name" value="RESPONSE_REGULATORY"/>
    <property type="match status" value="1"/>
</dbReference>
<feature type="transmembrane region" description="Helical" evidence="10">
    <location>
        <begin position="535"/>
        <end position="555"/>
    </location>
</feature>
<dbReference type="GO" id="GO:0015105">
    <property type="term" value="F:arsenite transmembrane transporter activity"/>
    <property type="evidence" value="ECO:0007669"/>
    <property type="project" value="InterPro"/>
</dbReference>
<dbReference type="AlphaFoldDB" id="A0A5P6PEE8"/>
<feature type="transmembrane region" description="Helical" evidence="10">
    <location>
        <begin position="278"/>
        <end position="297"/>
    </location>
</feature>
<dbReference type="Gene3D" id="3.40.50.2300">
    <property type="match status" value="1"/>
</dbReference>
<evidence type="ECO:0000313" key="13">
    <source>
        <dbReference type="Proteomes" id="UP000325641"/>
    </source>
</evidence>
<dbReference type="InterPro" id="IPR004680">
    <property type="entry name" value="Cit_transptr-like_dom"/>
</dbReference>
<comment type="subcellular location">
    <subcellularLocation>
        <location evidence="1">Cell membrane</location>
        <topology evidence="1">Multi-pass membrane protein</topology>
    </subcellularLocation>
</comment>
<evidence type="ECO:0000313" key="12">
    <source>
        <dbReference type="EMBL" id="QFI76254.1"/>
    </source>
</evidence>
<dbReference type="Pfam" id="PF03600">
    <property type="entry name" value="CitMHS"/>
    <property type="match status" value="1"/>
</dbReference>
<feature type="compositionally biased region" description="Basic residues" evidence="9">
    <location>
        <begin position="106"/>
        <end position="126"/>
    </location>
</feature>
<evidence type="ECO:0000256" key="9">
    <source>
        <dbReference type="SAM" id="MobiDB-lite"/>
    </source>
</evidence>
<feature type="transmembrane region" description="Helical" evidence="10">
    <location>
        <begin position="504"/>
        <end position="523"/>
    </location>
</feature>
<evidence type="ECO:0000256" key="5">
    <source>
        <dbReference type="ARBA" id="ARBA00022692"/>
    </source>
</evidence>
<dbReference type="InterPro" id="IPR011006">
    <property type="entry name" value="CheY-like_superfamily"/>
</dbReference>
<evidence type="ECO:0000256" key="1">
    <source>
        <dbReference type="ARBA" id="ARBA00004651"/>
    </source>
</evidence>
<keyword evidence="5 10" id="KW-0812">Transmembrane</keyword>
<dbReference type="Proteomes" id="UP000325641">
    <property type="component" value="Chromosome"/>
</dbReference>
<feature type="transmembrane region" description="Helical" evidence="10">
    <location>
        <begin position="200"/>
        <end position="220"/>
    </location>
</feature>
<feature type="transmembrane region" description="Helical" evidence="10">
    <location>
        <begin position="170"/>
        <end position="188"/>
    </location>
</feature>
<feature type="transmembrane region" description="Helical" evidence="10">
    <location>
        <begin position="363"/>
        <end position="381"/>
    </location>
</feature>
<feature type="modified residue" description="4-aspartylphosphate" evidence="8">
    <location>
        <position position="51"/>
    </location>
</feature>
<feature type="region of interest" description="Disordered" evidence="9">
    <location>
        <begin position="106"/>
        <end position="130"/>
    </location>
</feature>
<comment type="similarity">
    <text evidence="2">Belongs to the CitM (TC 2.A.11) transporter family.</text>
</comment>
<keyword evidence="3" id="KW-0813">Transport</keyword>
<dbReference type="Pfam" id="PF00072">
    <property type="entry name" value="Response_reg"/>
    <property type="match status" value="1"/>
</dbReference>
<dbReference type="OrthoDB" id="9774335at2"/>
<dbReference type="GO" id="GO:0005886">
    <property type="term" value="C:plasma membrane"/>
    <property type="evidence" value="ECO:0007669"/>
    <property type="project" value="UniProtKB-SubCell"/>
</dbReference>
<dbReference type="InterPro" id="IPR000802">
    <property type="entry name" value="Arsenical_pump_ArsB"/>
</dbReference>
<dbReference type="SMART" id="SM00448">
    <property type="entry name" value="REC"/>
    <property type="match status" value="1"/>
</dbReference>